<dbReference type="RefSeq" id="WP_153097057.1">
    <property type="nucleotide sequence ID" value="NZ_VZBP01000104.1"/>
</dbReference>
<dbReference type="EMBL" id="VZBP01000104">
    <property type="protein sequence ID" value="MQO09660.1"/>
    <property type="molecule type" value="Genomic_DNA"/>
</dbReference>
<dbReference type="Proteomes" id="UP000405805">
    <property type="component" value="Unassembled WGS sequence"/>
</dbReference>
<comment type="caution">
    <text evidence="2">The sequence shown here is derived from an EMBL/GenBank/DDBJ whole genome shotgun (WGS) entry which is preliminary data.</text>
</comment>
<proteinExistence type="predicted"/>
<evidence type="ECO:0000313" key="2">
    <source>
        <dbReference type="EMBL" id="MQO09660.1"/>
    </source>
</evidence>
<reference evidence="3" key="1">
    <citation type="submission" date="2019-09" db="EMBL/GenBank/DDBJ databases">
        <title>Distinct polysaccharide growth profiles of human intestinal Prevotella copri isolates.</title>
        <authorList>
            <person name="Fehlner-Peach H."/>
            <person name="Magnabosco C."/>
            <person name="Raghavan V."/>
            <person name="Scher J.U."/>
            <person name="Tett A."/>
            <person name="Cox L.M."/>
            <person name="Gottsegen C."/>
            <person name="Watters A."/>
            <person name="Wiltshire- Gordon J.D."/>
            <person name="Segata N."/>
            <person name="Bonneau R."/>
            <person name="Littman D.R."/>
        </authorList>
    </citation>
    <scope>NUCLEOTIDE SEQUENCE [LARGE SCALE GENOMIC DNA]</scope>
    <source>
        <strain evidence="3">iA624</strain>
    </source>
</reference>
<dbReference type="AlphaFoldDB" id="A0AA90VGF6"/>
<feature type="domain" description="KAP NTPase" evidence="1">
    <location>
        <begin position="4"/>
        <end position="260"/>
    </location>
</feature>
<dbReference type="SUPFAM" id="SSF52540">
    <property type="entry name" value="P-loop containing nucleoside triphosphate hydrolases"/>
    <property type="match status" value="1"/>
</dbReference>
<gene>
    <name evidence="2" type="ORF">F7D57_08035</name>
</gene>
<dbReference type="Gene3D" id="3.40.50.300">
    <property type="entry name" value="P-loop containing nucleotide triphosphate hydrolases"/>
    <property type="match status" value="1"/>
</dbReference>
<evidence type="ECO:0000259" key="1">
    <source>
        <dbReference type="Pfam" id="PF07693"/>
    </source>
</evidence>
<dbReference type="InterPro" id="IPR011646">
    <property type="entry name" value="KAP_P-loop"/>
</dbReference>
<accession>A0AA90VGF6</accession>
<sequence length="632" mass="73382">MNENVLNFLNEYAKLPSPQYAVLLRGRWGCGKTYFVKHWLEEFDKSDKLPANENSIELKPIYVSLFGMREISDIKSAIDRCVNPFFYTKAGKMLKIAGRIASKIIFKTELDIDKDGKSETSFSGALDSLSIFENDNKDEVKGVKFIIFDDLERCQIPMKQLLGFINYFVEHCDCHVVVVGEEKYLDDKTLHDLLEFKEKIVGREFEILPDIEAAIKLFVSEPMMAIDFLSKETGMIQLCFECSATLNLRLLRQSLLDFSSLISALPSKLVEDNHDYLRSLLSCYIAVYAEYRNIDNRGYIVDWENCSVKAYVDTKDKESQKIRNLMGKYNKVNSLNQFEALSIEMVPKIVEHIEKGLSLAPMFEKILSQKSRKLTALDRLDSYWDKTNEEFDELFDSLVKELKDGIISEPVDIGKSIGYLGFFDAMQFRELPEEAISDIKNRLLDIYQSCTCLEDLTKCHYQFIQGYNYVRGYEQDKKKTKCIINFVSELFEQKKEELPDDMQLALHQLSDENVDNLVYIDSGSYPDHSSSFRMRPIFAKENPHQLFESLCKMSNRGRNSFSQFLAYHYEFHVDCNFSDTFKPDHDVLVELRYLVMEEAKSKVSIERWSYDTLVEGLDKSIRRANGESKIEY</sequence>
<dbReference type="Pfam" id="PF07693">
    <property type="entry name" value="KAP_NTPase"/>
    <property type="match status" value="1"/>
</dbReference>
<organism evidence="2 3">
    <name type="scientific">Segatella copri</name>
    <dbReference type="NCBI Taxonomy" id="165179"/>
    <lineage>
        <taxon>Bacteria</taxon>
        <taxon>Pseudomonadati</taxon>
        <taxon>Bacteroidota</taxon>
        <taxon>Bacteroidia</taxon>
        <taxon>Bacteroidales</taxon>
        <taxon>Prevotellaceae</taxon>
        <taxon>Segatella</taxon>
    </lineage>
</organism>
<protein>
    <submittedName>
        <fullName evidence="2">NTPase</fullName>
    </submittedName>
</protein>
<name>A0AA90VGF6_9BACT</name>
<evidence type="ECO:0000313" key="3">
    <source>
        <dbReference type="Proteomes" id="UP000405805"/>
    </source>
</evidence>
<dbReference type="InterPro" id="IPR027417">
    <property type="entry name" value="P-loop_NTPase"/>
</dbReference>